<protein>
    <recommendedName>
        <fullName evidence="1">VWFA domain-containing protein</fullName>
    </recommendedName>
</protein>
<evidence type="ECO:0000259" key="1">
    <source>
        <dbReference type="SMART" id="SM00327"/>
    </source>
</evidence>
<evidence type="ECO:0000313" key="2">
    <source>
        <dbReference type="EMBL" id="EFM26171.1"/>
    </source>
</evidence>
<reference evidence="2 3" key="1">
    <citation type="submission" date="2010-07" db="EMBL/GenBank/DDBJ databases">
        <authorList>
            <person name="Muzny D."/>
            <person name="Qin X."/>
            <person name="Deng J."/>
            <person name="Jiang H."/>
            <person name="Liu Y."/>
            <person name="Qu J."/>
            <person name="Song X.-Z."/>
            <person name="Zhang L."/>
            <person name="Thornton R."/>
            <person name="Coyle M."/>
            <person name="Francisco L."/>
            <person name="Jackson L."/>
            <person name="Javaid M."/>
            <person name="Korchina V."/>
            <person name="Kovar C."/>
            <person name="Mata R."/>
            <person name="Mathew T."/>
            <person name="Ngo R."/>
            <person name="Nguyen L."/>
            <person name="Nguyen N."/>
            <person name="Okwuonu G."/>
            <person name="Ongeri F."/>
            <person name="Pham C."/>
            <person name="Simmons D."/>
            <person name="Wilczek-Boney K."/>
            <person name="Hale W."/>
            <person name="Jakkamsetti A."/>
            <person name="Pham P."/>
            <person name="Ruth R."/>
            <person name="San Lucas F."/>
            <person name="Warren J."/>
            <person name="Zhang J."/>
            <person name="Zhao Z."/>
            <person name="Zhou C."/>
            <person name="Zhu D."/>
            <person name="Lee S."/>
            <person name="Bess C."/>
            <person name="Blankenburg K."/>
            <person name="Forbes L."/>
            <person name="Fu Q."/>
            <person name="Gubbala S."/>
            <person name="Hirani K."/>
            <person name="Jayaseelan J.C."/>
            <person name="Lara F."/>
            <person name="Munidasa M."/>
            <person name="Palculict T."/>
            <person name="Patil S."/>
            <person name="Pu L.-L."/>
            <person name="Saada N."/>
            <person name="Tang L."/>
            <person name="Weissenberger G."/>
            <person name="Zhu Y."/>
            <person name="Hemphill L."/>
            <person name="Shang Y."/>
            <person name="Youmans B."/>
            <person name="Ayvaz T."/>
            <person name="Ross M."/>
            <person name="Santibanez J."/>
            <person name="Aqrawi P."/>
            <person name="Gross S."/>
            <person name="Joshi V."/>
            <person name="Fowler G."/>
            <person name="Nazareth L."/>
            <person name="Reid J."/>
            <person name="Worley K."/>
            <person name="Petrosino J."/>
            <person name="Highlander S."/>
            <person name="Gibbs R."/>
        </authorList>
    </citation>
    <scope>NUCLEOTIDE SEQUENCE [LARGE SCALE GENOMIC DNA]</scope>
    <source>
        <strain evidence="2 3">ATCC BAA-1640</strain>
    </source>
</reference>
<evidence type="ECO:0000313" key="3">
    <source>
        <dbReference type="Proteomes" id="UP000003280"/>
    </source>
</evidence>
<name>E0NJ52_9FIRM</name>
<dbReference type="EMBL" id="AEEH01000014">
    <property type="protein sequence ID" value="EFM26171.1"/>
    <property type="molecule type" value="Genomic_DNA"/>
</dbReference>
<dbReference type="Proteomes" id="UP000003280">
    <property type="component" value="Unassembled WGS sequence"/>
</dbReference>
<dbReference type="PANTHER" id="PTHR41248:SF1">
    <property type="entry name" value="NORD PROTEIN"/>
    <property type="match status" value="1"/>
</dbReference>
<dbReference type="STRING" id="862517.HMPREF9225_0191"/>
<organism evidence="2 3">
    <name type="scientific">Peptoniphilus duerdenii ATCC BAA-1640</name>
    <dbReference type="NCBI Taxonomy" id="862517"/>
    <lineage>
        <taxon>Bacteria</taxon>
        <taxon>Bacillati</taxon>
        <taxon>Bacillota</taxon>
        <taxon>Tissierellia</taxon>
        <taxon>Tissierellales</taxon>
        <taxon>Peptoniphilaceae</taxon>
        <taxon>Peptoniphilus</taxon>
    </lineage>
</organism>
<dbReference type="eggNOG" id="COG4548">
    <property type="taxonomic scope" value="Bacteria"/>
</dbReference>
<dbReference type="InterPro" id="IPR036465">
    <property type="entry name" value="vWFA_dom_sf"/>
</dbReference>
<dbReference type="SUPFAM" id="SSF53300">
    <property type="entry name" value="vWA-like"/>
    <property type="match status" value="1"/>
</dbReference>
<dbReference type="AlphaFoldDB" id="E0NJ52"/>
<proteinExistence type="predicted"/>
<dbReference type="HOGENOM" id="CLU_033787_0_0_9"/>
<sequence>MIYLLDKIRRQNLVWTVSEDYLAEGFEIFERNSFYEVSLIAYAYKVYDFKAFINFAKENILNLTNRFDIMTIAFLILEENLKDELLIKRPGLKSYREDFKSSAIRKNPKSFADEILKWYYETEDGSYPRIHENIVEILKKIRGVKIKSIMDLIDMLLSIFKSYFHVENSTSIEKMEKTLKEAKKNPEILKSKPTSKNYLEDFQLEKYNIMSSEFFEESYENLKVVMETVEGETGESDFQKTVEKHFGKNILSITDEHILESQVCTGIHRGIKIHMTKGDFPSESYYKSLIDDQKSSNREFFELNNLTYKRGITSLKETIKNSLLKESEHYKIISSSGEVVPSKLWKIDRTSDNRVFKKEFLNDYGELRVDILLDSSASQHERASEVATQGYIIAQALSELNVKTRVVGFNNLFNYMVLNVFRDYEDSQYKNSEIFKYYPSGSNRDGLAIKTMIHLMKKSSAERKILIVLSDGKPNDEVNIASFGKKKLDAEDYLGNMAIYDTAMEVMNARNIGINVLGVFTGELEDLNSEKIIYGNDFAYITKMSRFSQIVGLFFKSVASKLE</sequence>
<feature type="domain" description="VWFA" evidence="1">
    <location>
        <begin position="366"/>
        <end position="559"/>
    </location>
</feature>
<gene>
    <name evidence="2" type="ORF">HMPREF9225_0191</name>
</gene>
<dbReference type="Gene3D" id="3.40.50.410">
    <property type="entry name" value="von Willebrand factor, type A domain"/>
    <property type="match status" value="1"/>
</dbReference>
<accession>E0NJ52</accession>
<keyword evidence="3" id="KW-1185">Reference proteome</keyword>
<dbReference type="InterPro" id="IPR002035">
    <property type="entry name" value="VWF_A"/>
</dbReference>
<dbReference type="PANTHER" id="PTHR41248">
    <property type="entry name" value="NORD PROTEIN"/>
    <property type="match status" value="1"/>
</dbReference>
<comment type="caution">
    <text evidence="2">The sequence shown here is derived from an EMBL/GenBank/DDBJ whole genome shotgun (WGS) entry which is preliminary data.</text>
</comment>
<dbReference type="InterPro" id="IPR051928">
    <property type="entry name" value="NorD/CobT"/>
</dbReference>
<dbReference type="SMART" id="SM00327">
    <property type="entry name" value="VWA"/>
    <property type="match status" value="1"/>
</dbReference>